<evidence type="ECO:0000256" key="2">
    <source>
        <dbReference type="ARBA" id="ARBA00022801"/>
    </source>
</evidence>
<protein>
    <submittedName>
        <fullName evidence="7">Glycoside hydrolase family 43 protein</fullName>
    </submittedName>
</protein>
<dbReference type="GO" id="GO:0016787">
    <property type="term" value="F:hydrolase activity"/>
    <property type="evidence" value="ECO:0007669"/>
    <property type="project" value="UniProtKB-KW"/>
</dbReference>
<comment type="similarity">
    <text evidence="1 4">Belongs to the glycosyl hydrolase 43 family.</text>
</comment>
<name>A0ABT0K3K3_9ACTN</name>
<proteinExistence type="inferred from homology"/>
<dbReference type="PANTHER" id="PTHR42812">
    <property type="entry name" value="BETA-XYLOSIDASE"/>
    <property type="match status" value="1"/>
</dbReference>
<dbReference type="EMBL" id="JALKFT010000032">
    <property type="protein sequence ID" value="MCK9878387.1"/>
    <property type="molecule type" value="Genomic_DNA"/>
</dbReference>
<keyword evidence="6" id="KW-0472">Membrane</keyword>
<keyword evidence="6" id="KW-1133">Transmembrane helix</keyword>
<keyword evidence="2 4" id="KW-0378">Hydrolase</keyword>
<evidence type="ECO:0000313" key="7">
    <source>
        <dbReference type="EMBL" id="MCK9878387.1"/>
    </source>
</evidence>
<keyword evidence="8" id="KW-1185">Reference proteome</keyword>
<evidence type="ECO:0000256" key="1">
    <source>
        <dbReference type="ARBA" id="ARBA00009865"/>
    </source>
</evidence>
<dbReference type="InterPro" id="IPR006710">
    <property type="entry name" value="Glyco_hydro_43"/>
</dbReference>
<dbReference type="InterPro" id="IPR051795">
    <property type="entry name" value="Glycosyl_Hydrlase_43"/>
</dbReference>
<evidence type="ECO:0000256" key="4">
    <source>
        <dbReference type="RuleBase" id="RU361187"/>
    </source>
</evidence>
<feature type="region of interest" description="Disordered" evidence="5">
    <location>
        <begin position="58"/>
        <end position="98"/>
    </location>
</feature>
<feature type="transmembrane region" description="Helical" evidence="6">
    <location>
        <begin position="29"/>
        <end position="52"/>
    </location>
</feature>
<dbReference type="InterPro" id="IPR023296">
    <property type="entry name" value="Glyco_hydro_beta-prop_sf"/>
</dbReference>
<dbReference type="CDD" id="cd08999">
    <property type="entry name" value="GH43_ABN-like"/>
    <property type="match status" value="1"/>
</dbReference>
<evidence type="ECO:0000256" key="5">
    <source>
        <dbReference type="SAM" id="MobiDB-lite"/>
    </source>
</evidence>
<dbReference type="Gene3D" id="2.115.10.20">
    <property type="entry name" value="Glycosyl hydrolase domain, family 43"/>
    <property type="match status" value="1"/>
</dbReference>
<keyword evidence="3 4" id="KW-0326">Glycosidase</keyword>
<evidence type="ECO:0000256" key="6">
    <source>
        <dbReference type="SAM" id="Phobius"/>
    </source>
</evidence>
<reference evidence="7 8" key="1">
    <citation type="submission" date="2022-04" db="EMBL/GenBank/DDBJ databases">
        <title>Genome diversity in the genus Frankia.</title>
        <authorList>
            <person name="Carlos-Shanley C."/>
            <person name="Hahn D."/>
        </authorList>
    </citation>
    <scope>NUCLEOTIDE SEQUENCE [LARGE SCALE GENOMIC DNA]</scope>
    <source>
        <strain evidence="7 8">Ag45/Mut15</strain>
    </source>
</reference>
<dbReference type="Pfam" id="PF04616">
    <property type="entry name" value="Glyco_hydro_43"/>
    <property type="match status" value="1"/>
</dbReference>
<comment type="caution">
    <text evidence="7">The sequence shown here is derived from an EMBL/GenBank/DDBJ whole genome shotgun (WGS) entry which is preliminary data.</text>
</comment>
<keyword evidence="6" id="KW-0812">Transmembrane</keyword>
<dbReference type="Proteomes" id="UP001201873">
    <property type="component" value="Unassembled WGS sequence"/>
</dbReference>
<accession>A0ABT0K3K3</accession>
<evidence type="ECO:0000313" key="8">
    <source>
        <dbReference type="Proteomes" id="UP001201873"/>
    </source>
</evidence>
<organism evidence="7 8">
    <name type="scientific">Frankia umida</name>
    <dbReference type="NCBI Taxonomy" id="573489"/>
    <lineage>
        <taxon>Bacteria</taxon>
        <taxon>Bacillati</taxon>
        <taxon>Actinomycetota</taxon>
        <taxon>Actinomycetes</taxon>
        <taxon>Frankiales</taxon>
        <taxon>Frankiaceae</taxon>
        <taxon>Frankia</taxon>
    </lineage>
</organism>
<evidence type="ECO:0000256" key="3">
    <source>
        <dbReference type="ARBA" id="ARBA00023295"/>
    </source>
</evidence>
<sequence length="404" mass="40699">MSHLLDPSAPPDPARPADTVHSGSRRAPIAVAVTAVVVVVVLAFAAAAMTLVDRVVSTGSPTTRGGAPGAGTTATGPSAGTTGPRGTATGGTPDERPAIAVHGSNLADPFVLTVAGVSYAYGTNTPSGGNVPVLRSTGMQTWQSVGDALPALPRWAAAGQLLTWAPAVSPVAGGFVLYYSARMSALGIQCVSAASSTSPAGPFVDVSAAPLICQSETGGSIDPSPYTAGTDRYLTWKSEGIRAGHVPTLWAARMSADGLGLAGPAVELLHPGLPWQHGVVEGPAMLARGGRFDLIYSAGDWHSPDYVTATAACAGPLGPCTAAPEPFLRTGNAGVGPGGAEPFVDADGNWWLAFHTWNRKDPASSPHAGRQLVLAPLSSSGPPAVLPAPRVRIGRAVTRLDAAG</sequence>
<gene>
    <name evidence="7" type="ORF">MXD59_21880</name>
</gene>
<dbReference type="PANTHER" id="PTHR42812:SF5">
    <property type="entry name" value="ENDO-ARABINASE"/>
    <property type="match status" value="1"/>
</dbReference>
<dbReference type="SUPFAM" id="SSF75005">
    <property type="entry name" value="Arabinanase/levansucrase/invertase"/>
    <property type="match status" value="1"/>
</dbReference>
<feature type="region of interest" description="Disordered" evidence="5">
    <location>
        <begin position="1"/>
        <end position="24"/>
    </location>
</feature>
<feature type="compositionally biased region" description="Low complexity" evidence="5">
    <location>
        <begin position="58"/>
        <end position="92"/>
    </location>
</feature>